<feature type="compositionally biased region" description="Low complexity" evidence="10">
    <location>
        <begin position="792"/>
        <end position="811"/>
    </location>
</feature>
<dbReference type="GO" id="GO:0005634">
    <property type="term" value="C:nucleus"/>
    <property type="evidence" value="ECO:0007669"/>
    <property type="project" value="UniProtKB-SubCell"/>
</dbReference>
<dbReference type="Proteomes" id="UP000663888">
    <property type="component" value="Unassembled WGS sequence"/>
</dbReference>
<name>A0A8H2XM89_9AGAM</name>
<keyword evidence="7" id="KW-0234">DNA repair</keyword>
<feature type="region of interest" description="Disordered" evidence="10">
    <location>
        <begin position="598"/>
        <end position="650"/>
    </location>
</feature>
<dbReference type="PANTHER" id="PTHR15271">
    <property type="entry name" value="CHROMATIN ASSEMBLY FACTOR 1 SUBUNIT B"/>
    <property type="match status" value="1"/>
</dbReference>
<comment type="similarity">
    <text evidence="2">Belongs to the WD repeat HIR1 family.</text>
</comment>
<feature type="compositionally biased region" description="Polar residues" evidence="10">
    <location>
        <begin position="12"/>
        <end position="22"/>
    </location>
</feature>
<keyword evidence="4" id="KW-0677">Repeat</keyword>
<feature type="compositionally biased region" description="Polar residues" evidence="10">
    <location>
        <begin position="347"/>
        <end position="356"/>
    </location>
</feature>
<feature type="compositionally biased region" description="Low complexity" evidence="10">
    <location>
        <begin position="391"/>
        <end position="421"/>
    </location>
</feature>
<evidence type="ECO:0000256" key="5">
    <source>
        <dbReference type="ARBA" id="ARBA00022763"/>
    </source>
</evidence>
<dbReference type="GO" id="GO:0006281">
    <property type="term" value="P:DNA repair"/>
    <property type="evidence" value="ECO:0007669"/>
    <property type="project" value="UniProtKB-KW"/>
</dbReference>
<evidence type="ECO:0000313" key="12">
    <source>
        <dbReference type="EMBL" id="CAE6431432.1"/>
    </source>
</evidence>
<feature type="compositionally biased region" description="Polar residues" evidence="10">
    <location>
        <begin position="621"/>
        <end position="641"/>
    </location>
</feature>
<feature type="region of interest" description="Disordered" evidence="10">
    <location>
        <begin position="1"/>
        <end position="35"/>
    </location>
</feature>
<feature type="domain" description="CAF1B/HIR1 beta-propeller" evidence="11">
    <location>
        <begin position="658"/>
        <end position="729"/>
    </location>
</feature>
<keyword evidence="5" id="KW-0227">DNA damage</keyword>
<dbReference type="GO" id="GO:0006334">
    <property type="term" value="P:nucleosome assembly"/>
    <property type="evidence" value="ECO:0007669"/>
    <property type="project" value="TreeGrafter"/>
</dbReference>
<keyword evidence="8" id="KW-0539">Nucleus</keyword>
<protein>
    <recommendedName>
        <fullName evidence="11">CAF1B/HIR1 beta-propeller domain-containing protein</fullName>
    </recommendedName>
</protein>
<feature type="compositionally biased region" description="Polar residues" evidence="10">
    <location>
        <begin position="318"/>
        <end position="330"/>
    </location>
</feature>
<feature type="compositionally biased region" description="Low complexity" evidence="10">
    <location>
        <begin position="500"/>
        <end position="509"/>
    </location>
</feature>
<dbReference type="SUPFAM" id="SSF50978">
    <property type="entry name" value="WD40 repeat-like"/>
    <property type="match status" value="1"/>
</dbReference>
<keyword evidence="6" id="KW-0156">Chromatin regulator</keyword>
<reference evidence="12" key="1">
    <citation type="submission" date="2021-01" db="EMBL/GenBank/DDBJ databases">
        <authorList>
            <person name="Kaushik A."/>
        </authorList>
    </citation>
    <scope>NUCLEOTIDE SEQUENCE</scope>
    <source>
        <strain evidence="12">AG4-R118</strain>
    </source>
</reference>
<feature type="region of interest" description="Disordered" evidence="10">
    <location>
        <begin position="748"/>
        <end position="847"/>
    </location>
</feature>
<dbReference type="PROSITE" id="PS50082">
    <property type="entry name" value="WD_REPEATS_2"/>
    <property type="match status" value="2"/>
</dbReference>
<feature type="compositionally biased region" description="Basic and acidic residues" evidence="10">
    <location>
        <begin position="335"/>
        <end position="344"/>
    </location>
</feature>
<feature type="compositionally biased region" description="Low complexity" evidence="10">
    <location>
        <begin position="748"/>
        <end position="773"/>
    </location>
</feature>
<comment type="subcellular location">
    <subcellularLocation>
        <location evidence="1">Nucleus</location>
    </subcellularLocation>
</comment>
<feature type="repeat" description="WD" evidence="9">
    <location>
        <begin position="143"/>
        <end position="175"/>
    </location>
</feature>
<evidence type="ECO:0000259" key="11">
    <source>
        <dbReference type="Pfam" id="PF24105"/>
    </source>
</evidence>
<dbReference type="InterPro" id="IPR001680">
    <property type="entry name" value="WD40_rpt"/>
</dbReference>
<evidence type="ECO:0000256" key="1">
    <source>
        <dbReference type="ARBA" id="ARBA00004123"/>
    </source>
</evidence>
<feature type="region of interest" description="Disordered" evidence="10">
    <location>
        <begin position="287"/>
        <end position="439"/>
    </location>
</feature>
<feature type="compositionally biased region" description="Polar residues" evidence="10">
    <location>
        <begin position="364"/>
        <end position="373"/>
    </location>
</feature>
<organism evidence="12 13">
    <name type="scientific">Rhizoctonia solani</name>
    <dbReference type="NCBI Taxonomy" id="456999"/>
    <lineage>
        <taxon>Eukaryota</taxon>
        <taxon>Fungi</taxon>
        <taxon>Dikarya</taxon>
        <taxon>Basidiomycota</taxon>
        <taxon>Agaricomycotina</taxon>
        <taxon>Agaricomycetes</taxon>
        <taxon>Cantharellales</taxon>
        <taxon>Ceratobasidiaceae</taxon>
        <taxon>Rhizoctonia</taxon>
    </lineage>
</organism>
<evidence type="ECO:0000256" key="4">
    <source>
        <dbReference type="ARBA" id="ARBA00022737"/>
    </source>
</evidence>
<feature type="repeat" description="WD" evidence="9">
    <location>
        <begin position="204"/>
        <end position="245"/>
    </location>
</feature>
<dbReference type="PROSITE" id="PS50294">
    <property type="entry name" value="WD_REPEATS_REGION"/>
    <property type="match status" value="1"/>
</dbReference>
<feature type="compositionally biased region" description="Low complexity" evidence="10">
    <location>
        <begin position="600"/>
        <end position="613"/>
    </location>
</feature>
<evidence type="ECO:0000256" key="9">
    <source>
        <dbReference type="PROSITE-ProRule" id="PRU00221"/>
    </source>
</evidence>
<keyword evidence="3 9" id="KW-0853">WD repeat</keyword>
<feature type="region of interest" description="Disordered" evidence="10">
    <location>
        <begin position="80"/>
        <end position="105"/>
    </location>
</feature>
<dbReference type="Gene3D" id="2.130.10.10">
    <property type="entry name" value="YVTN repeat-like/Quinoprotein amine dehydrogenase"/>
    <property type="match status" value="2"/>
</dbReference>
<feature type="compositionally biased region" description="Basic and acidic residues" evidence="10">
    <location>
        <begin position="84"/>
        <end position="94"/>
    </location>
</feature>
<dbReference type="InterPro" id="IPR015943">
    <property type="entry name" value="WD40/YVTN_repeat-like_dom_sf"/>
</dbReference>
<feature type="region of interest" description="Disordered" evidence="10">
    <location>
        <begin position="493"/>
        <end position="525"/>
    </location>
</feature>
<dbReference type="SMART" id="SM00320">
    <property type="entry name" value="WD40"/>
    <property type="match status" value="5"/>
</dbReference>
<dbReference type="Pfam" id="PF24105">
    <property type="entry name" value="Beta-prop_CAF1B_HIR1"/>
    <property type="match status" value="2"/>
</dbReference>
<dbReference type="InterPro" id="IPR055410">
    <property type="entry name" value="Beta-prop_CAF1B_HIR1"/>
</dbReference>
<sequence length="847" mass="90837">MTNQGPLRRPQAKQTQSLSYRQGDQRRTTTETTNDLTMSVRVKTLEIRWHHSAEKNYSEPIYACDFQPLPVNQLKKLVAPRIQQGRDKDKDKEVSGPGYGQSYRLVTGGGDNNIRVWMVYPNVTPPGQTTPAQPSRVEYLATLSKHTAAVNVVRFSPNGEFIASAGDDGMLAIWSPTDKPVHNFGDSAEELQYEKEHWRPRVVVRATTREVYDLAWSPNGEYIVTGSTDNTARVHNAVDGTVVREITEHSHYVQGVAWDPLNEFLATQSSDRSVHVHAISTKRGLFETHAVGKNSRMKVRQTRTPSRNPPPAPRMVRRQSNASDTESIMTSASERPSEMEREPSGHAVSTPSQGQAHGQHHRASSTASNTAPSHLTAPLTPATSIASTPVHASAPMFPPSSSRRSSISSAAAPSPPHSAMSRYGRSPSPMPPLPAIRTPLPTSSNTAAWATKLYGDENFTNFFRRLTFSPDGALMLTPAGQFEDHSHTLEVAVSGRGGTPAPSSRASSRAPDDPPVRPKRERPLTGADATVQSSVYIYARAGLSSGQNPIAHLPGYKRASVAVKFCPLLFELRQGVAPPGEMKRVSLEIGKEQVVHVDLGSSSPSPSVGTVSTAQPPSPAPSNVSMSGPGSVPATPNSGSKTLPPPALSDGGSNFKAATNSVFALPYRMLFAVATQDTVMIYDTQQAGPICMFSNLHYSSFTDMAWAPDGQSLMLASSDGYCSLVVFDDVLPLYHTQQHNLQLHSIAASHSHPHPSSRTPARPSASPAVSTTPLPGPGPRSSSAGVLKRSADSSSSSALPTPAPSTNPSASEEVPPIAEPSSSTTTAPEPVKKKRRIAPTTISTLDK</sequence>
<dbReference type="PANTHER" id="PTHR15271:SF4">
    <property type="entry name" value="CHROMATIN ASSEMBLY FACTOR 1 SUBUNIT B"/>
    <property type="match status" value="1"/>
</dbReference>
<evidence type="ECO:0000256" key="2">
    <source>
        <dbReference type="ARBA" id="ARBA00007306"/>
    </source>
</evidence>
<dbReference type="GO" id="GO:0006335">
    <property type="term" value="P:DNA replication-dependent chromatin assembly"/>
    <property type="evidence" value="ECO:0007669"/>
    <property type="project" value="InterPro"/>
</dbReference>
<dbReference type="AlphaFoldDB" id="A0A8H2XM89"/>
<dbReference type="InterPro" id="IPR036322">
    <property type="entry name" value="WD40_repeat_dom_sf"/>
</dbReference>
<feature type="domain" description="CAF1B/HIR1 beta-propeller" evidence="11">
    <location>
        <begin position="101"/>
        <end position="290"/>
    </location>
</feature>
<evidence type="ECO:0000256" key="7">
    <source>
        <dbReference type="ARBA" id="ARBA00023204"/>
    </source>
</evidence>
<dbReference type="EMBL" id="CAJMWX010000804">
    <property type="protein sequence ID" value="CAE6431432.1"/>
    <property type="molecule type" value="Genomic_DNA"/>
</dbReference>
<comment type="caution">
    <text evidence="12">The sequence shown here is derived from an EMBL/GenBank/DDBJ whole genome shotgun (WGS) entry which is preliminary data.</text>
</comment>
<dbReference type="GO" id="GO:0033186">
    <property type="term" value="C:CAF-1 complex"/>
    <property type="evidence" value="ECO:0007669"/>
    <property type="project" value="TreeGrafter"/>
</dbReference>
<proteinExistence type="inferred from homology"/>
<accession>A0A8H2XM89</accession>
<evidence type="ECO:0000256" key="6">
    <source>
        <dbReference type="ARBA" id="ARBA00022853"/>
    </source>
</evidence>
<gene>
    <name evidence="12" type="ORF">RDB_LOCUS36003</name>
</gene>
<evidence type="ECO:0000256" key="10">
    <source>
        <dbReference type="SAM" id="MobiDB-lite"/>
    </source>
</evidence>
<evidence type="ECO:0000313" key="13">
    <source>
        <dbReference type="Proteomes" id="UP000663888"/>
    </source>
</evidence>
<dbReference type="InterPro" id="IPR045145">
    <property type="entry name" value="PTHR15271"/>
</dbReference>
<feature type="compositionally biased region" description="Basic and acidic residues" evidence="10">
    <location>
        <begin position="510"/>
        <end position="523"/>
    </location>
</feature>
<evidence type="ECO:0000256" key="8">
    <source>
        <dbReference type="ARBA" id="ARBA00023242"/>
    </source>
</evidence>
<evidence type="ECO:0000256" key="3">
    <source>
        <dbReference type="ARBA" id="ARBA00022574"/>
    </source>
</evidence>